<reference evidence="2" key="1">
    <citation type="journal article" date="2021" name="Sci. Adv.">
        <title>The American lobster genome reveals insights on longevity, neural, and immune adaptations.</title>
        <authorList>
            <person name="Polinski J.M."/>
            <person name="Zimin A.V."/>
            <person name="Clark K.F."/>
            <person name="Kohn A.B."/>
            <person name="Sadowski N."/>
            <person name="Timp W."/>
            <person name="Ptitsyn A."/>
            <person name="Khanna P."/>
            <person name="Romanova D.Y."/>
            <person name="Williams P."/>
            <person name="Greenwood S.J."/>
            <person name="Moroz L.L."/>
            <person name="Walt D.R."/>
            <person name="Bodnar A.G."/>
        </authorList>
    </citation>
    <scope>NUCLEOTIDE SEQUENCE</scope>
    <source>
        <strain evidence="2">GMGI-L3</strain>
    </source>
</reference>
<dbReference type="GO" id="GO:0005576">
    <property type="term" value="C:extracellular region"/>
    <property type="evidence" value="ECO:0007669"/>
    <property type="project" value="InterPro"/>
</dbReference>
<dbReference type="AlphaFoldDB" id="A0A8J5JGC1"/>
<dbReference type="Gene3D" id="2.170.140.10">
    <property type="entry name" value="Chitin binding domain"/>
    <property type="match status" value="1"/>
</dbReference>
<dbReference type="GO" id="GO:0008061">
    <property type="term" value="F:chitin binding"/>
    <property type="evidence" value="ECO:0007669"/>
    <property type="project" value="InterPro"/>
</dbReference>
<dbReference type="InterPro" id="IPR036508">
    <property type="entry name" value="Chitin-bd_dom_sf"/>
</dbReference>
<dbReference type="InterPro" id="IPR052976">
    <property type="entry name" value="Scoloptoxin-like"/>
</dbReference>
<protein>
    <submittedName>
        <fullName evidence="2">U-scoloptoxin(01)-Er1a-like 8</fullName>
    </submittedName>
</protein>
<dbReference type="SMART" id="SM00494">
    <property type="entry name" value="ChtBD2"/>
    <property type="match status" value="1"/>
</dbReference>
<dbReference type="EMBL" id="JAHLQT010043233">
    <property type="protein sequence ID" value="KAG7155095.1"/>
    <property type="molecule type" value="Genomic_DNA"/>
</dbReference>
<dbReference type="InterPro" id="IPR002557">
    <property type="entry name" value="Chitin-bd_dom"/>
</dbReference>
<dbReference type="PROSITE" id="PS50940">
    <property type="entry name" value="CHIT_BIND_II"/>
    <property type="match status" value="1"/>
</dbReference>
<sequence length="181" mass="20040">MDVTQSNCPGDLTTDRGTYFSTSHPISCSPSLLGTPGQVYKEPKSLHGIQSPSIVFGLNIHSYSTMKYLLAIDSSPDFFELPSNASLILGSITSGFGCSDLPYGYYADEANNCAIFHVCLPYINFGQIITRQFSFMCGEGTVFDQENLICDFPENALPCSSALEYRRVNEYFGRTDRNFLE</sequence>
<comment type="caution">
    <text evidence="2">The sequence shown here is derived from an EMBL/GenBank/DDBJ whole genome shotgun (WGS) entry which is preliminary data.</text>
</comment>
<dbReference type="PANTHER" id="PTHR22933">
    <property type="entry name" value="FI18007P1-RELATED"/>
    <property type="match status" value="1"/>
</dbReference>
<dbReference type="Proteomes" id="UP000747542">
    <property type="component" value="Unassembled WGS sequence"/>
</dbReference>
<feature type="domain" description="Chitin-binding type-2" evidence="1">
    <location>
        <begin position="95"/>
        <end position="161"/>
    </location>
</feature>
<evidence type="ECO:0000313" key="3">
    <source>
        <dbReference type="Proteomes" id="UP000747542"/>
    </source>
</evidence>
<evidence type="ECO:0000259" key="1">
    <source>
        <dbReference type="PROSITE" id="PS50940"/>
    </source>
</evidence>
<gene>
    <name evidence="2" type="ORF">Hamer_G015703</name>
</gene>
<dbReference type="PANTHER" id="PTHR22933:SF43">
    <property type="entry name" value="LP10131P"/>
    <property type="match status" value="1"/>
</dbReference>
<dbReference type="Pfam" id="PF01607">
    <property type="entry name" value="CBM_14"/>
    <property type="match status" value="1"/>
</dbReference>
<organism evidence="2 3">
    <name type="scientific">Homarus americanus</name>
    <name type="common">American lobster</name>
    <dbReference type="NCBI Taxonomy" id="6706"/>
    <lineage>
        <taxon>Eukaryota</taxon>
        <taxon>Metazoa</taxon>
        <taxon>Ecdysozoa</taxon>
        <taxon>Arthropoda</taxon>
        <taxon>Crustacea</taxon>
        <taxon>Multicrustacea</taxon>
        <taxon>Malacostraca</taxon>
        <taxon>Eumalacostraca</taxon>
        <taxon>Eucarida</taxon>
        <taxon>Decapoda</taxon>
        <taxon>Pleocyemata</taxon>
        <taxon>Astacidea</taxon>
        <taxon>Nephropoidea</taxon>
        <taxon>Nephropidae</taxon>
        <taxon>Homarus</taxon>
    </lineage>
</organism>
<proteinExistence type="predicted"/>
<accession>A0A8J5JGC1</accession>
<evidence type="ECO:0000313" key="2">
    <source>
        <dbReference type="EMBL" id="KAG7155095.1"/>
    </source>
</evidence>
<dbReference type="SUPFAM" id="SSF57625">
    <property type="entry name" value="Invertebrate chitin-binding proteins"/>
    <property type="match status" value="1"/>
</dbReference>
<name>A0A8J5JGC1_HOMAM</name>
<keyword evidence="3" id="KW-1185">Reference proteome</keyword>